<organism evidence="1 2">
    <name type="scientific">Parelaphostrongylus tenuis</name>
    <name type="common">Meningeal worm</name>
    <dbReference type="NCBI Taxonomy" id="148309"/>
    <lineage>
        <taxon>Eukaryota</taxon>
        <taxon>Metazoa</taxon>
        <taxon>Ecdysozoa</taxon>
        <taxon>Nematoda</taxon>
        <taxon>Chromadorea</taxon>
        <taxon>Rhabditida</taxon>
        <taxon>Rhabditina</taxon>
        <taxon>Rhabditomorpha</taxon>
        <taxon>Strongyloidea</taxon>
        <taxon>Metastrongylidae</taxon>
        <taxon>Parelaphostrongylus</taxon>
    </lineage>
</organism>
<keyword evidence="2" id="KW-1185">Reference proteome</keyword>
<protein>
    <submittedName>
        <fullName evidence="1">Uncharacterized protein</fullName>
    </submittedName>
</protein>
<reference evidence="1" key="1">
    <citation type="submission" date="2021-06" db="EMBL/GenBank/DDBJ databases">
        <title>Parelaphostrongylus tenuis whole genome reference sequence.</title>
        <authorList>
            <person name="Garwood T.J."/>
            <person name="Larsen P.A."/>
            <person name="Fountain-Jones N.M."/>
            <person name="Garbe J.R."/>
            <person name="Macchietto M.G."/>
            <person name="Kania S.A."/>
            <person name="Gerhold R.W."/>
            <person name="Richards J.E."/>
            <person name="Wolf T.M."/>
        </authorList>
    </citation>
    <scope>NUCLEOTIDE SEQUENCE</scope>
    <source>
        <strain evidence="1">MNPRO001-30</strain>
        <tissue evidence="1">Meninges</tissue>
    </source>
</reference>
<gene>
    <name evidence="1" type="ORF">KIN20_030840</name>
</gene>
<sequence length="251" mass="28856">MPLRCPILRCYPPEENDDDDRLPNLSDDILALIVSKISPTQFEPTSDYVLRFVNHGHVWHSGDLLSPSHVRLLKLLMTRYFVYLENLTTPIALFYQVLIILVKTEPDHSNLAMPHLRNLTLQIGEEYGTLYLVCFGNLNVCRKVCKRLTEVNLHVKISDFKTCFFDDFTLLIRYLLQITDAQTIWNLTLEDCSVVEEGAHDLESSVAKLFPYIAVTMVNLSVTPNRFTLIDRQKISRDASVPTFVEDIIIL</sequence>
<proteinExistence type="predicted"/>
<dbReference type="Proteomes" id="UP001196413">
    <property type="component" value="Unassembled WGS sequence"/>
</dbReference>
<dbReference type="AlphaFoldDB" id="A0AAD5WH65"/>
<accession>A0AAD5WH65</accession>
<evidence type="ECO:0000313" key="2">
    <source>
        <dbReference type="Proteomes" id="UP001196413"/>
    </source>
</evidence>
<dbReference type="EMBL" id="JAHQIW010006532">
    <property type="protein sequence ID" value="KAJ1369398.1"/>
    <property type="molecule type" value="Genomic_DNA"/>
</dbReference>
<name>A0AAD5WH65_PARTN</name>
<comment type="caution">
    <text evidence="1">The sequence shown here is derived from an EMBL/GenBank/DDBJ whole genome shotgun (WGS) entry which is preliminary data.</text>
</comment>
<evidence type="ECO:0000313" key="1">
    <source>
        <dbReference type="EMBL" id="KAJ1369398.1"/>
    </source>
</evidence>